<comment type="subunit">
    <text evidence="3">UreD, UreF and UreG form a complex that acts as a GTP-hydrolysis-dependent molecular chaperone, activating the urease apoprotein by helping to assemble the nickel containing metallocenter of UreC. The UreE protein probably delivers the nickel.</text>
</comment>
<dbReference type="Proteomes" id="UP000006316">
    <property type="component" value="Unassembled WGS sequence"/>
</dbReference>
<evidence type="ECO:0000313" key="4">
    <source>
        <dbReference type="EMBL" id="EKN70671.1"/>
    </source>
</evidence>
<reference evidence="4 5" key="1">
    <citation type="journal article" date="2012" name="Front. Microbiol.">
        <title>Redundancy and modularity in membrane-associated dissimilatory nitrate reduction in Bacillus.</title>
        <authorList>
            <person name="Heylen K."/>
            <person name="Keltjens J."/>
        </authorList>
    </citation>
    <scope>NUCLEOTIDE SEQUENCE [LARGE SCALE GENOMIC DNA]</scope>
    <source>
        <strain evidence="5">LMG 21833T</strain>
    </source>
</reference>
<dbReference type="GO" id="GO:0016151">
    <property type="term" value="F:nickel cation binding"/>
    <property type="evidence" value="ECO:0007669"/>
    <property type="project" value="UniProtKB-UniRule"/>
</dbReference>
<evidence type="ECO:0000313" key="5">
    <source>
        <dbReference type="Proteomes" id="UP000006316"/>
    </source>
</evidence>
<dbReference type="PANTHER" id="PTHR33620">
    <property type="entry name" value="UREASE ACCESSORY PROTEIN F"/>
    <property type="match status" value="1"/>
</dbReference>
<dbReference type="GO" id="GO:0005737">
    <property type="term" value="C:cytoplasm"/>
    <property type="evidence" value="ECO:0007669"/>
    <property type="project" value="UniProtKB-SubCell"/>
</dbReference>
<protein>
    <recommendedName>
        <fullName evidence="3">Urease accessory protein UreF</fullName>
    </recommendedName>
</protein>
<dbReference type="InterPro" id="IPR038277">
    <property type="entry name" value="UreF_sf"/>
</dbReference>
<dbReference type="EMBL" id="AJLS01000036">
    <property type="protein sequence ID" value="EKN70671.1"/>
    <property type="molecule type" value="Genomic_DNA"/>
</dbReference>
<dbReference type="Pfam" id="PF01730">
    <property type="entry name" value="UreF"/>
    <property type="match status" value="1"/>
</dbReference>
<accession>K6EB70</accession>
<keyword evidence="2 3" id="KW-0143">Chaperone</keyword>
<keyword evidence="3" id="KW-0963">Cytoplasm</keyword>
<dbReference type="Gene3D" id="1.10.4190.10">
    <property type="entry name" value="Urease accessory protein UreF"/>
    <property type="match status" value="1"/>
</dbReference>
<keyword evidence="1 3" id="KW-0996">Nickel insertion</keyword>
<proteinExistence type="inferred from homology"/>
<dbReference type="PIRSF" id="PIRSF009467">
    <property type="entry name" value="Ureas_acces_UreF"/>
    <property type="match status" value="1"/>
</dbReference>
<dbReference type="HAMAP" id="MF_01385">
    <property type="entry name" value="UreF"/>
    <property type="match status" value="1"/>
</dbReference>
<dbReference type="PATRIC" id="fig|1117379.3.peg.929"/>
<sequence>MVTVMDHKILSLFQLCDSNFPTGAFSHSFGLESYIQEELVHNHETFSEWLKVYIEEQLVNTDGLASKLVYQALEEENFQMVWKLDRLLMVQNLPRETREGSQRMGERMLELVQSLFQIPILSTYRKRIDAKQSFGHPSIVFTIVAHDLDVPKSTAILFYLYSVVSSLVQNAVRGIPLGQTAGQKIIRDIQPQLVNAVETILQLDEEEFGIVSPGLELSQMRHERVNIRIFMS</sequence>
<comment type="function">
    <text evidence="3">Required for maturation of urease via the functional incorporation of the urease nickel metallocenter.</text>
</comment>
<dbReference type="AlphaFoldDB" id="K6EB70"/>
<dbReference type="eggNOG" id="COG0830">
    <property type="taxonomic scope" value="Bacteria"/>
</dbReference>
<comment type="subcellular location">
    <subcellularLocation>
        <location evidence="3">Cytoplasm</location>
    </subcellularLocation>
</comment>
<evidence type="ECO:0000256" key="2">
    <source>
        <dbReference type="ARBA" id="ARBA00023186"/>
    </source>
</evidence>
<dbReference type="InterPro" id="IPR002639">
    <property type="entry name" value="UreF"/>
</dbReference>
<name>K6EB70_9BACI</name>
<keyword evidence="5" id="KW-1185">Reference proteome</keyword>
<comment type="caution">
    <text evidence="4">The sequence shown here is derived from an EMBL/GenBank/DDBJ whole genome shotgun (WGS) entry which is preliminary data.</text>
</comment>
<evidence type="ECO:0000256" key="1">
    <source>
        <dbReference type="ARBA" id="ARBA00022988"/>
    </source>
</evidence>
<comment type="similarity">
    <text evidence="3">Belongs to the UreF family.</text>
</comment>
<dbReference type="STRING" id="1117379.BABA_04489"/>
<dbReference type="PANTHER" id="PTHR33620:SF1">
    <property type="entry name" value="UREASE ACCESSORY PROTEIN F"/>
    <property type="match status" value="1"/>
</dbReference>
<evidence type="ECO:0000256" key="3">
    <source>
        <dbReference type="HAMAP-Rule" id="MF_01385"/>
    </source>
</evidence>
<organism evidence="4 5">
    <name type="scientific">Neobacillus bataviensis LMG 21833</name>
    <dbReference type="NCBI Taxonomy" id="1117379"/>
    <lineage>
        <taxon>Bacteria</taxon>
        <taxon>Bacillati</taxon>
        <taxon>Bacillota</taxon>
        <taxon>Bacilli</taxon>
        <taxon>Bacillales</taxon>
        <taxon>Bacillaceae</taxon>
        <taxon>Neobacillus</taxon>
    </lineage>
</organism>
<gene>
    <name evidence="3" type="primary">ureF</name>
    <name evidence="4" type="ORF">BABA_04489</name>
</gene>